<feature type="region of interest" description="Disordered" evidence="1">
    <location>
        <begin position="44"/>
        <end position="111"/>
    </location>
</feature>
<dbReference type="OrthoDB" id="4829551at2759"/>
<sequence>MLCPLPHCPPPLTLEPVNDQFSGWGRPNRRCIWQFYQSEEDVEPSHLSYSPVEHSPKRRRCDASSADQRLGGDDGKTPSSDDRHLSWDSDYVDLQPSPRLEPTPSHHLPSLSGVRTPLLGDSYMSLQGPNGGLEVECDSLDNQVAMTGSWCDQTATDKIEHPPELMDSPKYFWGNDWRPPTPTEERLPTPDLPPLCTHYEFCTCCRNEKDKINEEDRINEVWYIASRAKMDDQGM</sequence>
<gene>
    <name evidence="2" type="ORF">B0T10DRAFT_194325</name>
</gene>
<accession>A0A9P9AKH2</accession>
<evidence type="ECO:0000313" key="3">
    <source>
        <dbReference type="Proteomes" id="UP000777438"/>
    </source>
</evidence>
<reference evidence="2 3" key="1">
    <citation type="journal article" date="2021" name="Nat. Commun.">
        <title>Genetic determinants of endophytism in the Arabidopsis root mycobiome.</title>
        <authorList>
            <person name="Mesny F."/>
            <person name="Miyauchi S."/>
            <person name="Thiergart T."/>
            <person name="Pickel B."/>
            <person name="Atanasova L."/>
            <person name="Karlsson M."/>
            <person name="Huettel B."/>
            <person name="Barry K.W."/>
            <person name="Haridas S."/>
            <person name="Chen C."/>
            <person name="Bauer D."/>
            <person name="Andreopoulos W."/>
            <person name="Pangilinan J."/>
            <person name="LaButti K."/>
            <person name="Riley R."/>
            <person name="Lipzen A."/>
            <person name="Clum A."/>
            <person name="Drula E."/>
            <person name="Henrissat B."/>
            <person name="Kohler A."/>
            <person name="Grigoriev I.V."/>
            <person name="Martin F.M."/>
            <person name="Hacquard S."/>
        </authorList>
    </citation>
    <scope>NUCLEOTIDE SEQUENCE [LARGE SCALE GENOMIC DNA]</scope>
    <source>
        <strain evidence="2 3">MPI-CAGE-CH-0241</strain>
    </source>
</reference>
<keyword evidence="3" id="KW-1185">Reference proteome</keyword>
<evidence type="ECO:0000313" key="2">
    <source>
        <dbReference type="EMBL" id="KAH6877156.1"/>
    </source>
</evidence>
<proteinExistence type="predicted"/>
<evidence type="ECO:0000256" key="1">
    <source>
        <dbReference type="SAM" id="MobiDB-lite"/>
    </source>
</evidence>
<protein>
    <submittedName>
        <fullName evidence="2">Uncharacterized protein</fullName>
    </submittedName>
</protein>
<dbReference type="EMBL" id="JAGPYM010000031">
    <property type="protein sequence ID" value="KAH6877156.1"/>
    <property type="molecule type" value="Genomic_DNA"/>
</dbReference>
<feature type="compositionally biased region" description="Basic and acidic residues" evidence="1">
    <location>
        <begin position="70"/>
        <end position="87"/>
    </location>
</feature>
<name>A0A9P9AKH2_9HYPO</name>
<dbReference type="AlphaFoldDB" id="A0A9P9AKH2"/>
<dbReference type="Proteomes" id="UP000777438">
    <property type="component" value="Unassembled WGS sequence"/>
</dbReference>
<organism evidence="2 3">
    <name type="scientific">Thelonectria olida</name>
    <dbReference type="NCBI Taxonomy" id="1576542"/>
    <lineage>
        <taxon>Eukaryota</taxon>
        <taxon>Fungi</taxon>
        <taxon>Dikarya</taxon>
        <taxon>Ascomycota</taxon>
        <taxon>Pezizomycotina</taxon>
        <taxon>Sordariomycetes</taxon>
        <taxon>Hypocreomycetidae</taxon>
        <taxon>Hypocreales</taxon>
        <taxon>Nectriaceae</taxon>
        <taxon>Thelonectria</taxon>
    </lineage>
</organism>
<comment type="caution">
    <text evidence="2">The sequence shown here is derived from an EMBL/GenBank/DDBJ whole genome shotgun (WGS) entry which is preliminary data.</text>
</comment>